<dbReference type="OrthoDB" id="823504at2759"/>
<dbReference type="HOGENOM" id="CLU_2656907_0_0_1"/>
<dbReference type="InParanoid" id="B0XBC2"/>
<dbReference type="VEuPathDB" id="VectorBase:CPIJ016744"/>
<dbReference type="VEuPathDB" id="VectorBase:CQUJHB013957"/>
<evidence type="ECO:0000313" key="1">
    <source>
        <dbReference type="EMBL" id="EDS44213.1"/>
    </source>
</evidence>
<sequence>MRMLSFKDHKRPGGSYECRAENELGTASSGAVEVTVINDVGPPRFLFEPYDLDAIEGTTIELPCKAEDDDDVLQDA</sequence>
<evidence type="ECO:0000313" key="2">
    <source>
        <dbReference type="EnsemblMetazoa" id="CPIJ016744-PA"/>
    </source>
</evidence>
<name>B0XBC2_CULQU</name>
<dbReference type="InterPro" id="IPR036179">
    <property type="entry name" value="Ig-like_dom_sf"/>
</dbReference>
<reference evidence="2" key="2">
    <citation type="submission" date="2021-02" db="UniProtKB">
        <authorList>
            <consortium name="EnsemblMetazoa"/>
        </authorList>
    </citation>
    <scope>IDENTIFICATION</scope>
    <source>
        <strain evidence="2">JHB</strain>
    </source>
</reference>
<evidence type="ECO:0000313" key="3">
    <source>
        <dbReference type="Proteomes" id="UP000002320"/>
    </source>
</evidence>
<gene>
    <name evidence="2" type="primary">6050313</name>
    <name evidence="1" type="ORF">CpipJ_CPIJ016744</name>
</gene>
<dbReference type="Proteomes" id="UP000002320">
    <property type="component" value="Unassembled WGS sequence"/>
</dbReference>
<proteinExistence type="predicted"/>
<reference evidence="1" key="1">
    <citation type="submission" date="2007-03" db="EMBL/GenBank/DDBJ databases">
        <title>Annotation of Culex pipiens quinquefasciatus.</title>
        <authorList>
            <consortium name="The Broad Institute Genome Sequencing Platform"/>
            <person name="Atkinson P.W."/>
            <person name="Hemingway J."/>
            <person name="Christensen B.M."/>
            <person name="Higgs S."/>
            <person name="Kodira C."/>
            <person name="Hannick L."/>
            <person name="Megy K."/>
            <person name="O'Leary S."/>
            <person name="Pearson M."/>
            <person name="Haas B.J."/>
            <person name="Mauceli E."/>
            <person name="Wortman J.R."/>
            <person name="Lee N.H."/>
            <person name="Guigo R."/>
            <person name="Stanke M."/>
            <person name="Alvarado L."/>
            <person name="Amedeo P."/>
            <person name="Antoine C.H."/>
            <person name="Arensburger P."/>
            <person name="Bidwell S.L."/>
            <person name="Crawford M."/>
            <person name="Camaro F."/>
            <person name="Devon K."/>
            <person name="Engels R."/>
            <person name="Hammond M."/>
            <person name="Howarth C."/>
            <person name="Koehrsen M."/>
            <person name="Lawson D."/>
            <person name="Montgomery P."/>
            <person name="Nene V."/>
            <person name="Nusbaum C."/>
            <person name="Puiu D."/>
            <person name="Romero-Severson J."/>
            <person name="Severson D.W."/>
            <person name="Shumway M."/>
            <person name="Sisk P."/>
            <person name="Stolte C."/>
            <person name="Zeng Q."/>
            <person name="Eisenstadt E."/>
            <person name="Fraser-Liggett C."/>
            <person name="Strausberg R."/>
            <person name="Galagan J."/>
            <person name="Birren B."/>
            <person name="Collins F.H."/>
        </authorList>
    </citation>
    <scope>NUCLEOTIDE SEQUENCE [LARGE SCALE GENOMIC DNA]</scope>
    <source>
        <strain evidence="1">JHB</strain>
    </source>
</reference>
<organism>
    <name type="scientific">Culex quinquefasciatus</name>
    <name type="common">Southern house mosquito</name>
    <name type="synonym">Culex pungens</name>
    <dbReference type="NCBI Taxonomy" id="7176"/>
    <lineage>
        <taxon>Eukaryota</taxon>
        <taxon>Metazoa</taxon>
        <taxon>Ecdysozoa</taxon>
        <taxon>Arthropoda</taxon>
        <taxon>Hexapoda</taxon>
        <taxon>Insecta</taxon>
        <taxon>Pterygota</taxon>
        <taxon>Neoptera</taxon>
        <taxon>Endopterygota</taxon>
        <taxon>Diptera</taxon>
        <taxon>Nematocera</taxon>
        <taxon>Culicoidea</taxon>
        <taxon>Culicidae</taxon>
        <taxon>Culicinae</taxon>
        <taxon>Culicini</taxon>
        <taxon>Culex</taxon>
        <taxon>Culex</taxon>
    </lineage>
</organism>
<keyword evidence="3" id="KW-1185">Reference proteome</keyword>
<dbReference type="SUPFAM" id="SSF48726">
    <property type="entry name" value="Immunoglobulin"/>
    <property type="match status" value="1"/>
</dbReference>
<dbReference type="EMBL" id="DS232623">
    <property type="protein sequence ID" value="EDS44213.1"/>
    <property type="molecule type" value="Genomic_DNA"/>
</dbReference>
<dbReference type="STRING" id="7176.B0XBC2"/>
<accession>B0XBC2</accession>
<dbReference type="EnsemblMetazoa" id="CPIJ016744-RA">
    <property type="protein sequence ID" value="CPIJ016744-PA"/>
    <property type="gene ID" value="CPIJ016744"/>
</dbReference>
<dbReference type="KEGG" id="cqu:CpipJ_CPIJ016744"/>
<dbReference type="AlphaFoldDB" id="B0XBC2"/>
<protein>
    <submittedName>
        <fullName evidence="1 2">Peroxidasin</fullName>
    </submittedName>
</protein>